<comment type="caution">
    <text evidence="2">The sequence shown here is derived from an EMBL/GenBank/DDBJ whole genome shotgun (WGS) entry which is preliminary data.</text>
</comment>
<gene>
    <name evidence="2" type="ORF">COW36_01305</name>
</gene>
<protein>
    <recommendedName>
        <fullName evidence="4">PDZ domain-containing protein</fullName>
    </recommendedName>
</protein>
<dbReference type="AlphaFoldDB" id="A0A2M7GBF0"/>
<feature type="chain" id="PRO_5014643491" description="PDZ domain-containing protein" evidence="1">
    <location>
        <begin position="30"/>
        <end position="479"/>
    </location>
</feature>
<organism evidence="2 3">
    <name type="scientific">bacterium (Candidatus Blackallbacteria) CG17_big_fil_post_rev_8_21_14_2_50_48_46</name>
    <dbReference type="NCBI Taxonomy" id="2014261"/>
    <lineage>
        <taxon>Bacteria</taxon>
        <taxon>Candidatus Blackallbacteria</taxon>
    </lineage>
</organism>
<evidence type="ECO:0000256" key="1">
    <source>
        <dbReference type="SAM" id="SignalP"/>
    </source>
</evidence>
<accession>A0A2M7GBF0</accession>
<evidence type="ECO:0000313" key="3">
    <source>
        <dbReference type="Proteomes" id="UP000231019"/>
    </source>
</evidence>
<evidence type="ECO:0008006" key="4">
    <source>
        <dbReference type="Google" id="ProtNLM"/>
    </source>
</evidence>
<dbReference type="Pfam" id="PF16286">
    <property type="entry name" value="DUF4932"/>
    <property type="match status" value="1"/>
</dbReference>
<proteinExistence type="predicted"/>
<dbReference type="InterPro" id="IPR036034">
    <property type="entry name" value="PDZ_sf"/>
</dbReference>
<dbReference type="SUPFAM" id="SSF50156">
    <property type="entry name" value="PDZ domain-like"/>
    <property type="match status" value="1"/>
</dbReference>
<feature type="signal peptide" evidence="1">
    <location>
        <begin position="1"/>
        <end position="29"/>
    </location>
</feature>
<dbReference type="InterPro" id="IPR032560">
    <property type="entry name" value="DUF4932"/>
</dbReference>
<dbReference type="Proteomes" id="UP000231019">
    <property type="component" value="Unassembled WGS sequence"/>
</dbReference>
<dbReference type="EMBL" id="PFFQ01000004">
    <property type="protein sequence ID" value="PIW19504.1"/>
    <property type="molecule type" value="Genomic_DNA"/>
</dbReference>
<sequence length="479" mass="56010">MLQLRKKNNFRKTLLFGLCCFVSSFTPFTDFMPVQMSEVQAAVPDHPQLNINWNVNIETVYIIAHLSHFYPAREDAHPLFKEVEKDFSAFAQHPAVLHAAQLMESGLTYDRFAIFPLYFSPLPEGRQLNTFKESLLKIAPQAEFLQWWHEIKDFHREAGVDTWLKRHQAFYQRSNQELHQALPKQDIIAMHESYHRKKFKAYQLYFSPLLLPVGGNYGPSITNSKGESTVYQLLGPSFDETKNQWFFGHSEDILYLMLHEFGHSFCNPVLDSNESTLYRYYYLFLPLQAQMRRQGYSNWASVNYELLNRSVHARLLLKYYGKEAYEKHLQEEENNGFVFIRHFAKRLAEFEKNTQKYPHLESFYPELIQEFKHFTVGITEIPQASLGLWAREEKGHIKIDGMDKIGAGFLSGIQDGDILLSIDGQAIQKTKQLEALMEAWSTYPVGKQLRFKILRENQEKEIMVTKELAKEIAVLEIKQ</sequence>
<dbReference type="Gene3D" id="2.30.42.10">
    <property type="match status" value="1"/>
</dbReference>
<evidence type="ECO:0000313" key="2">
    <source>
        <dbReference type="EMBL" id="PIW19504.1"/>
    </source>
</evidence>
<name>A0A2M7GBF0_9BACT</name>
<keyword evidence="1" id="KW-0732">Signal</keyword>
<reference evidence="2 3" key="1">
    <citation type="submission" date="2017-09" db="EMBL/GenBank/DDBJ databases">
        <title>Depth-based differentiation of microbial function through sediment-hosted aquifers and enrichment of novel symbionts in the deep terrestrial subsurface.</title>
        <authorList>
            <person name="Probst A.J."/>
            <person name="Ladd B."/>
            <person name="Jarett J.K."/>
            <person name="Geller-Mcgrath D.E."/>
            <person name="Sieber C.M."/>
            <person name="Emerson J.B."/>
            <person name="Anantharaman K."/>
            <person name="Thomas B.C."/>
            <person name="Malmstrom R."/>
            <person name="Stieglmeier M."/>
            <person name="Klingl A."/>
            <person name="Woyke T."/>
            <person name="Ryan C.M."/>
            <person name="Banfield J.F."/>
        </authorList>
    </citation>
    <scope>NUCLEOTIDE SEQUENCE [LARGE SCALE GENOMIC DNA]</scope>
    <source>
        <strain evidence="2">CG17_big_fil_post_rev_8_21_14_2_50_48_46</strain>
    </source>
</reference>